<gene>
    <name evidence="1" type="ORF">DSL92_04150</name>
</gene>
<dbReference type="EMBL" id="RXHI01000011">
    <property type="protein sequence ID" value="RUA22693.1"/>
    <property type="molecule type" value="Genomic_DNA"/>
</dbReference>
<protein>
    <submittedName>
        <fullName evidence="1">Uncharacterized protein</fullName>
    </submittedName>
</protein>
<evidence type="ECO:0000313" key="1">
    <source>
        <dbReference type="EMBL" id="RUA22693.1"/>
    </source>
</evidence>
<accession>A0A432JKG4</accession>
<proteinExistence type="predicted"/>
<sequence>MAFANKRGRPPVRAAAGFRFQRGPCQILKFAPHLSQVAAGISGTDRLYLSPWHAAFRQSSPSCT</sequence>
<comment type="caution">
    <text evidence="1">The sequence shown here is derived from an EMBL/GenBank/DDBJ whole genome shotgun (WGS) entry which is preliminary data.</text>
</comment>
<organism evidence="1">
    <name type="scientific">Billgrantia gudaonensis</name>
    <dbReference type="NCBI Taxonomy" id="376427"/>
    <lineage>
        <taxon>Bacteria</taxon>
        <taxon>Pseudomonadati</taxon>
        <taxon>Pseudomonadota</taxon>
        <taxon>Gammaproteobacteria</taxon>
        <taxon>Oceanospirillales</taxon>
        <taxon>Halomonadaceae</taxon>
        <taxon>Billgrantia</taxon>
    </lineage>
</organism>
<name>A0A432JKG4_9GAMM</name>
<reference evidence="1" key="1">
    <citation type="submission" date="2018-12" db="EMBL/GenBank/DDBJ databases">
        <authorList>
            <person name="Jadhav K."/>
            <person name="Kushwaha B."/>
            <person name="Jadhav I."/>
        </authorList>
    </citation>
    <scope>NUCLEOTIDE SEQUENCE [LARGE SCALE GENOMIC DNA]</scope>
    <source>
        <strain evidence="1">SBS 10</strain>
    </source>
</reference>
<dbReference type="AlphaFoldDB" id="A0A432JKG4"/>